<dbReference type="InterPro" id="IPR051117">
    <property type="entry name" value="TRG_var/const_region"/>
</dbReference>
<dbReference type="SUPFAM" id="SSF48726">
    <property type="entry name" value="Immunoglobulin"/>
    <property type="match status" value="1"/>
</dbReference>
<evidence type="ECO:0000256" key="8">
    <source>
        <dbReference type="SAM" id="Phobius"/>
    </source>
</evidence>
<comment type="subcellular location">
    <subcellularLocation>
        <location evidence="1">Membrane</location>
    </subcellularLocation>
</comment>
<keyword evidence="3 8" id="KW-1133">Transmembrane helix</keyword>
<evidence type="ECO:0000256" key="9">
    <source>
        <dbReference type="SAM" id="SignalP"/>
    </source>
</evidence>
<evidence type="ECO:0000256" key="4">
    <source>
        <dbReference type="ARBA" id="ARBA00023136"/>
    </source>
</evidence>
<dbReference type="PANTHER" id="PTHR19256:SF65">
    <property type="entry name" value="T CELL RECEPTOR GAMMA CONSTANT 1-RELATED"/>
    <property type="match status" value="1"/>
</dbReference>
<dbReference type="Gene3D" id="2.60.40.10">
    <property type="entry name" value="Immunoglobulins"/>
    <property type="match status" value="1"/>
</dbReference>
<dbReference type="InParanoid" id="A0A6P7K768"/>
<dbReference type="PROSITE" id="PS50835">
    <property type="entry name" value="IG_LIKE"/>
    <property type="match status" value="1"/>
</dbReference>
<dbReference type="InterPro" id="IPR013783">
    <property type="entry name" value="Ig-like_fold"/>
</dbReference>
<evidence type="ECO:0000256" key="3">
    <source>
        <dbReference type="ARBA" id="ARBA00022989"/>
    </source>
</evidence>
<keyword evidence="6" id="KW-0393">Immunoglobulin domain</keyword>
<keyword evidence="11" id="KW-1185">Reference proteome</keyword>
<keyword evidence="4 8" id="KW-0472">Membrane</keyword>
<dbReference type="InterPro" id="IPR036179">
    <property type="entry name" value="Ig-like_dom_sf"/>
</dbReference>
<dbReference type="InterPro" id="IPR007110">
    <property type="entry name" value="Ig-like_dom"/>
</dbReference>
<evidence type="ECO:0000313" key="12">
    <source>
        <dbReference type="RefSeq" id="XP_028283416.1"/>
    </source>
</evidence>
<dbReference type="GeneID" id="114449782"/>
<dbReference type="OrthoDB" id="8924181at2759"/>
<name>A0A6P7K768_9TELE</name>
<evidence type="ECO:0000256" key="6">
    <source>
        <dbReference type="ARBA" id="ARBA00023319"/>
    </source>
</evidence>
<proteinExistence type="predicted"/>
<feature type="region of interest" description="Disordered" evidence="7">
    <location>
        <begin position="315"/>
        <end position="337"/>
    </location>
</feature>
<dbReference type="Proteomes" id="UP000515145">
    <property type="component" value="Chromosome 17"/>
</dbReference>
<keyword evidence="9" id="KW-0732">Signal</keyword>
<evidence type="ECO:0000256" key="5">
    <source>
        <dbReference type="ARBA" id="ARBA00023170"/>
    </source>
</evidence>
<evidence type="ECO:0000313" key="11">
    <source>
        <dbReference type="Proteomes" id="UP000515145"/>
    </source>
</evidence>
<keyword evidence="2 8" id="KW-0812">Transmembrane</keyword>
<dbReference type="RefSeq" id="XP_028283416.1">
    <property type="nucleotide sequence ID" value="XM_028427615.1"/>
</dbReference>
<feature type="domain" description="Ig-like" evidence="10">
    <location>
        <begin position="225"/>
        <end position="324"/>
    </location>
</feature>
<evidence type="ECO:0000256" key="7">
    <source>
        <dbReference type="SAM" id="MobiDB-lite"/>
    </source>
</evidence>
<dbReference type="PANTHER" id="PTHR19256">
    <property type="entry name" value="T-CELL RECEPTOR GAMMA CHAIN"/>
    <property type="match status" value="1"/>
</dbReference>
<evidence type="ECO:0000256" key="1">
    <source>
        <dbReference type="ARBA" id="ARBA00004370"/>
    </source>
</evidence>
<feature type="signal peptide" evidence="9">
    <location>
        <begin position="1"/>
        <end position="18"/>
    </location>
</feature>
<sequence>MLLLPAAALCCLCSALVAMETGPVQDDLTLTRRAGEKVSFSCGGADRCDRSWFFWYQKKETFRHVLGINRNDGQIISYPDHPQKDDFSIAVTESGTFNTVILDKLPGSLCFWIKDSHQQASGDNDETHYREEIQHLTGRCSDNNLVLNTTKTTEVIVDFRRSKRAELLSAELRVSVVDSNSSAHKQHPAAHRFLYQSFSLCAGWYYDVFGSGTTLIVTDERVVQPVLSVYPAASSLHPEGSSSLLCLASAMFPPLVRFSWRRQKENGLLEELPPAEGEQLELRESGLSASIRVLDRDALRSHRYSCYVEHEGGRVEAHTQQEVPAPAAPCPPEREPPDLPALQQAALSFQAQCRVRLLLLLYTVLIVKSLLYCCGLCLLMIPTFQGPSST</sequence>
<organism evidence="11 12">
    <name type="scientific">Parambassis ranga</name>
    <name type="common">Indian glassy fish</name>
    <dbReference type="NCBI Taxonomy" id="210632"/>
    <lineage>
        <taxon>Eukaryota</taxon>
        <taxon>Metazoa</taxon>
        <taxon>Chordata</taxon>
        <taxon>Craniata</taxon>
        <taxon>Vertebrata</taxon>
        <taxon>Euteleostomi</taxon>
        <taxon>Actinopterygii</taxon>
        <taxon>Neopterygii</taxon>
        <taxon>Teleostei</taxon>
        <taxon>Neoteleostei</taxon>
        <taxon>Acanthomorphata</taxon>
        <taxon>Ovalentaria</taxon>
        <taxon>Ambassidae</taxon>
        <taxon>Parambassis</taxon>
    </lineage>
</organism>
<evidence type="ECO:0000256" key="2">
    <source>
        <dbReference type="ARBA" id="ARBA00022692"/>
    </source>
</evidence>
<feature type="chain" id="PRO_5028355273" evidence="9">
    <location>
        <begin position="19"/>
        <end position="390"/>
    </location>
</feature>
<dbReference type="GO" id="GO:0016020">
    <property type="term" value="C:membrane"/>
    <property type="evidence" value="ECO:0007669"/>
    <property type="project" value="UniProtKB-SubCell"/>
</dbReference>
<dbReference type="AlphaFoldDB" id="A0A6P7K768"/>
<reference evidence="12" key="1">
    <citation type="submission" date="2025-08" db="UniProtKB">
        <authorList>
            <consortium name="RefSeq"/>
        </authorList>
    </citation>
    <scope>IDENTIFICATION</scope>
</reference>
<evidence type="ECO:0000259" key="10">
    <source>
        <dbReference type="PROSITE" id="PS50835"/>
    </source>
</evidence>
<keyword evidence="5" id="KW-0675">Receptor</keyword>
<accession>A0A6P7K768</accession>
<gene>
    <name evidence="12" type="primary">LOC114449782</name>
</gene>
<feature type="transmembrane region" description="Helical" evidence="8">
    <location>
        <begin position="357"/>
        <end position="381"/>
    </location>
</feature>
<protein>
    <submittedName>
        <fullName evidence="12">Uncharacterized protein LOC114449782</fullName>
    </submittedName>
</protein>